<dbReference type="InterPro" id="IPR004547">
    <property type="entry name" value="Glucosamine6P_isomerase"/>
</dbReference>
<reference evidence="4 5" key="1">
    <citation type="submission" date="2021-03" db="EMBL/GenBank/DDBJ databases">
        <title>Sequencing the genomes of 1000 actinobacteria strains.</title>
        <authorList>
            <person name="Klenk H.-P."/>
        </authorList>
    </citation>
    <scope>NUCLEOTIDE SEQUENCE [LARGE SCALE GENOMIC DNA]</scope>
    <source>
        <strain evidence="4 5">DSM 15797</strain>
    </source>
</reference>
<dbReference type="Proteomes" id="UP001296993">
    <property type="component" value="Unassembled WGS sequence"/>
</dbReference>
<dbReference type="PANTHER" id="PTHR11280:SF5">
    <property type="entry name" value="GLUCOSAMINE-6-PHOSPHATE ISOMERASE"/>
    <property type="match status" value="1"/>
</dbReference>
<dbReference type="EMBL" id="JAGIOF010000001">
    <property type="protein sequence ID" value="MBP2384987.1"/>
    <property type="molecule type" value="Genomic_DNA"/>
</dbReference>
<proteinExistence type="predicted"/>
<dbReference type="InterPro" id="IPR006148">
    <property type="entry name" value="Glc/Gal-6P_isomerase"/>
</dbReference>
<dbReference type="InterPro" id="IPR037171">
    <property type="entry name" value="NagB/RpiA_transferase-like"/>
</dbReference>
<keyword evidence="1 4" id="KW-0378">Hydrolase</keyword>
<dbReference type="GO" id="GO:0004342">
    <property type="term" value="F:glucosamine-6-phosphate deaminase activity"/>
    <property type="evidence" value="ECO:0007669"/>
    <property type="project" value="UniProtKB-EC"/>
</dbReference>
<sequence>MEVLIVDTPEEAAAFAASAVLDGLRAYGTGNPVLGLATGSSPLGLYAELAAAAQRGEVDFSAARGFALDEYVGLDDTHEQSYRQTLIREVCNVIGLPESGLNVPNGNGETVAQIAEQAAAYDEAIKAAGGVDVQILGIGANGHLGFNEPASSLRSRTRIKRLASQTREDNARFFDGLDQVPTHCVTQGLGTVQEAGRLVLIATGSHKAEAIAAAVEGPLSASCPGSVLQLHPDAVVVLDEAAASRLKNRAYYDDAAAGLQFGI</sequence>
<dbReference type="InterPro" id="IPR018321">
    <property type="entry name" value="Glucosamine6P_isomerase_CS"/>
</dbReference>
<evidence type="ECO:0000256" key="1">
    <source>
        <dbReference type="ARBA" id="ARBA00022801"/>
    </source>
</evidence>
<gene>
    <name evidence="4" type="ORF">JOF47_000498</name>
</gene>
<dbReference type="SUPFAM" id="SSF100950">
    <property type="entry name" value="NagB/RpiA/CoA transferase-like"/>
    <property type="match status" value="1"/>
</dbReference>
<keyword evidence="2" id="KW-0119">Carbohydrate metabolism</keyword>
<dbReference type="PROSITE" id="PS01161">
    <property type="entry name" value="GLC_GALNAC_ISOMERASE"/>
    <property type="match status" value="1"/>
</dbReference>
<comment type="caution">
    <text evidence="4">The sequence shown here is derived from an EMBL/GenBank/DDBJ whole genome shotgun (WGS) entry which is preliminary data.</text>
</comment>
<dbReference type="RefSeq" id="WP_209995738.1">
    <property type="nucleotide sequence ID" value="NZ_BAAAJY010000018.1"/>
</dbReference>
<evidence type="ECO:0000313" key="4">
    <source>
        <dbReference type="EMBL" id="MBP2384987.1"/>
    </source>
</evidence>
<keyword evidence="5" id="KW-1185">Reference proteome</keyword>
<organism evidence="4 5">
    <name type="scientific">Paeniglutamicibacter kerguelensis</name>
    <dbReference type="NCBI Taxonomy" id="254788"/>
    <lineage>
        <taxon>Bacteria</taxon>
        <taxon>Bacillati</taxon>
        <taxon>Actinomycetota</taxon>
        <taxon>Actinomycetes</taxon>
        <taxon>Micrococcales</taxon>
        <taxon>Micrococcaceae</taxon>
        <taxon>Paeniglutamicibacter</taxon>
    </lineage>
</organism>
<protein>
    <submittedName>
        <fullName evidence="4">Glucosamine-6-phosphate deaminase</fullName>
        <ecNumber evidence="4">3.5.99.6</ecNumber>
    </submittedName>
</protein>
<evidence type="ECO:0000313" key="5">
    <source>
        <dbReference type="Proteomes" id="UP001296993"/>
    </source>
</evidence>
<evidence type="ECO:0000256" key="2">
    <source>
        <dbReference type="ARBA" id="ARBA00023277"/>
    </source>
</evidence>
<dbReference type="NCBIfam" id="NF001684">
    <property type="entry name" value="PRK00443.1-4"/>
    <property type="match status" value="1"/>
</dbReference>
<evidence type="ECO:0000259" key="3">
    <source>
        <dbReference type="Pfam" id="PF01182"/>
    </source>
</evidence>
<dbReference type="Gene3D" id="3.40.50.1360">
    <property type="match status" value="1"/>
</dbReference>
<dbReference type="CDD" id="cd01399">
    <property type="entry name" value="GlcN6P_deaminase"/>
    <property type="match status" value="1"/>
</dbReference>
<accession>A0ABS4X940</accession>
<name>A0ABS4X940_9MICC</name>
<feature type="domain" description="Glucosamine/galactosamine-6-phosphate isomerase" evidence="3">
    <location>
        <begin position="9"/>
        <end position="229"/>
    </location>
</feature>
<dbReference type="Pfam" id="PF01182">
    <property type="entry name" value="Glucosamine_iso"/>
    <property type="match status" value="1"/>
</dbReference>
<dbReference type="PANTHER" id="PTHR11280">
    <property type="entry name" value="GLUCOSAMINE-6-PHOSPHATE ISOMERASE"/>
    <property type="match status" value="1"/>
</dbReference>
<dbReference type="EC" id="3.5.99.6" evidence="4"/>